<feature type="transmembrane region" description="Helical" evidence="1">
    <location>
        <begin position="42"/>
        <end position="65"/>
    </location>
</feature>
<evidence type="ECO:0000313" key="2">
    <source>
        <dbReference type="EMBL" id="GIG84237.1"/>
    </source>
</evidence>
<comment type="caution">
    <text evidence="2">The sequence shown here is derived from an EMBL/GenBank/DDBJ whole genome shotgun (WGS) entry which is preliminary data.</text>
</comment>
<dbReference type="AlphaFoldDB" id="A0A8J3VBR7"/>
<proteinExistence type="predicted"/>
<feature type="transmembrane region" description="Helical" evidence="1">
    <location>
        <begin position="221"/>
        <end position="242"/>
    </location>
</feature>
<keyword evidence="1" id="KW-0472">Membrane</keyword>
<reference evidence="2 3" key="1">
    <citation type="submission" date="2021-01" db="EMBL/GenBank/DDBJ databases">
        <title>Whole genome shotgun sequence of Planotetraspora kaengkrachanensis NBRC 104272.</title>
        <authorList>
            <person name="Komaki H."/>
            <person name="Tamura T."/>
        </authorList>
    </citation>
    <scope>NUCLEOTIDE SEQUENCE [LARGE SCALE GENOMIC DNA]</scope>
    <source>
        <strain evidence="2 3">NBRC 104272</strain>
    </source>
</reference>
<name>A0A8J3VBR7_9ACTN</name>
<protein>
    <recommendedName>
        <fullName evidence="4">DUF4386 domain-containing protein</fullName>
    </recommendedName>
</protein>
<organism evidence="2 3">
    <name type="scientific">Planotetraspora kaengkrachanensis</name>
    <dbReference type="NCBI Taxonomy" id="575193"/>
    <lineage>
        <taxon>Bacteria</taxon>
        <taxon>Bacillati</taxon>
        <taxon>Actinomycetota</taxon>
        <taxon>Actinomycetes</taxon>
        <taxon>Streptosporangiales</taxon>
        <taxon>Streptosporangiaceae</taxon>
        <taxon>Planotetraspora</taxon>
    </lineage>
</organism>
<dbReference type="EMBL" id="BONV01000049">
    <property type="protein sequence ID" value="GIG84237.1"/>
    <property type="molecule type" value="Genomic_DNA"/>
</dbReference>
<accession>A0A8J3VBR7</accession>
<dbReference type="RefSeq" id="WP_203887521.1">
    <property type="nucleotide sequence ID" value="NZ_BAABHH010000013.1"/>
</dbReference>
<gene>
    <name evidence="2" type="ORF">Pka01_73640</name>
</gene>
<feature type="transmembrane region" description="Helical" evidence="1">
    <location>
        <begin position="166"/>
        <end position="188"/>
    </location>
</feature>
<keyword evidence="1" id="KW-1133">Transmembrane helix</keyword>
<keyword evidence="3" id="KW-1185">Reference proteome</keyword>
<dbReference type="Proteomes" id="UP000630097">
    <property type="component" value="Unassembled WGS sequence"/>
</dbReference>
<feature type="transmembrane region" description="Helical" evidence="1">
    <location>
        <begin position="197"/>
        <end position="215"/>
    </location>
</feature>
<evidence type="ECO:0008006" key="4">
    <source>
        <dbReference type="Google" id="ProtNLM"/>
    </source>
</evidence>
<feature type="transmembrane region" description="Helical" evidence="1">
    <location>
        <begin position="85"/>
        <end position="108"/>
    </location>
</feature>
<keyword evidence="1" id="KW-0812">Transmembrane</keyword>
<feature type="transmembrane region" description="Helical" evidence="1">
    <location>
        <begin position="115"/>
        <end position="137"/>
    </location>
</feature>
<sequence length="250" mass="26076">MILSAFGRSSRPAAMNEHTLDSPAQGEKSCEKVPGYERLWRLVLAAAIVGGPLGYAVGSILIPAVHEDGATSIAANATADPIINAVHLVAYVIASFLLPLGATGLAYLAYARAPWLATIGGLLAVVGWLPFSALTALDDLTMAMAALPDSSSYAMLLDQFANDAVMGGYLLVYIVGHLVAYVVLAIALRRAGVIPRWAAWSMIASSPLTVAVFVLPGRPLVLGDVALTLLMIGSIPAARAMATRNRLSNP</sequence>
<evidence type="ECO:0000256" key="1">
    <source>
        <dbReference type="SAM" id="Phobius"/>
    </source>
</evidence>
<evidence type="ECO:0000313" key="3">
    <source>
        <dbReference type="Proteomes" id="UP000630097"/>
    </source>
</evidence>